<reference evidence="1 2" key="1">
    <citation type="submission" date="2020-06" db="EMBL/GenBank/DDBJ databases">
        <authorList>
            <person name="Li R."/>
            <person name="Bekaert M."/>
        </authorList>
    </citation>
    <scope>NUCLEOTIDE SEQUENCE [LARGE SCALE GENOMIC DNA]</scope>
    <source>
        <strain evidence="2">wild</strain>
    </source>
</reference>
<dbReference type="Proteomes" id="UP000507470">
    <property type="component" value="Unassembled WGS sequence"/>
</dbReference>
<evidence type="ECO:0000313" key="2">
    <source>
        <dbReference type="Proteomes" id="UP000507470"/>
    </source>
</evidence>
<dbReference type="EMBL" id="CACVKT020004779">
    <property type="protein sequence ID" value="CAC5391533.1"/>
    <property type="molecule type" value="Genomic_DNA"/>
</dbReference>
<protein>
    <submittedName>
        <fullName evidence="1">Uncharacterized protein</fullName>
    </submittedName>
</protein>
<evidence type="ECO:0000313" key="1">
    <source>
        <dbReference type="EMBL" id="CAC5391533.1"/>
    </source>
</evidence>
<dbReference type="AlphaFoldDB" id="A0A6J8C5G5"/>
<gene>
    <name evidence="1" type="ORF">MCOR_26542</name>
</gene>
<organism evidence="1 2">
    <name type="scientific">Mytilus coruscus</name>
    <name type="common">Sea mussel</name>
    <dbReference type="NCBI Taxonomy" id="42192"/>
    <lineage>
        <taxon>Eukaryota</taxon>
        <taxon>Metazoa</taxon>
        <taxon>Spiralia</taxon>
        <taxon>Lophotrochozoa</taxon>
        <taxon>Mollusca</taxon>
        <taxon>Bivalvia</taxon>
        <taxon>Autobranchia</taxon>
        <taxon>Pteriomorphia</taxon>
        <taxon>Mytilida</taxon>
        <taxon>Mytiloidea</taxon>
        <taxon>Mytilidae</taxon>
        <taxon>Mytilinae</taxon>
        <taxon>Mytilus</taxon>
    </lineage>
</organism>
<sequence length="298" mass="33395">MSIQNQPTVLHAAHPTPKMGSIGVYDHKIKRWVPYVPDYKKWSNILQICRKAVGRASKHLEENHDDQLSLFTPPPTNTATQRREWIEYRPNSHINGETPLDFLVPPLSFGYMDLGKSTLRVKPRLLDANGTTIANSENGGLVNLPLHSVFPQVDSSLQQTAVTQTGTNYPYKAYIDTLLNTGKKRAAAVGLSDITTTPTSKMARDCTFVQCTRTKDMSWNWKVSSTWTFFSKTILFCAQSLLPIKFWPSSNAFLLMSSEDRAAYKILIIDVSSKLCIQKPNAVVLMAHAKYLGDDTAM</sequence>
<name>A0A6J8C5G5_MYTCO</name>
<dbReference type="OrthoDB" id="6106831at2759"/>
<keyword evidence="2" id="KW-1185">Reference proteome</keyword>
<accession>A0A6J8C5G5</accession>
<proteinExistence type="predicted"/>